<feature type="transmembrane region" description="Helical" evidence="7">
    <location>
        <begin position="211"/>
        <end position="237"/>
    </location>
</feature>
<dbReference type="InterPro" id="IPR036259">
    <property type="entry name" value="MFS_trans_sf"/>
</dbReference>
<dbReference type="PANTHER" id="PTHR23517:SF13">
    <property type="entry name" value="MAJOR FACILITATOR SUPERFAMILY MFS_1"/>
    <property type="match status" value="1"/>
</dbReference>
<keyword evidence="6 7" id="KW-0472">Membrane</keyword>
<dbReference type="InterPro" id="IPR011701">
    <property type="entry name" value="MFS"/>
</dbReference>
<reference evidence="9 10" key="1">
    <citation type="submission" date="2018-10" db="EMBL/GenBank/DDBJ databases">
        <title>Kocuria tytonicola, new bacteria from the preen glands of American barn owls (Tyto furcata).</title>
        <authorList>
            <person name="Braun M.S."/>
            <person name="Wang E."/>
            <person name="Zimmermann S."/>
            <person name="Boutin S."/>
            <person name="Wagner H."/>
            <person name="Wink M."/>
        </authorList>
    </citation>
    <scope>NUCLEOTIDE SEQUENCE [LARGE SCALE GENOMIC DNA]</scope>
    <source>
        <strain evidence="9 10">473</strain>
    </source>
</reference>
<keyword evidence="10" id="KW-1185">Reference proteome</keyword>
<evidence type="ECO:0000313" key="9">
    <source>
        <dbReference type="EMBL" id="RLY94278.1"/>
    </source>
</evidence>
<gene>
    <name evidence="9" type="ORF">EAE32_03475</name>
</gene>
<feature type="transmembrane region" description="Helical" evidence="7">
    <location>
        <begin position="79"/>
        <end position="97"/>
    </location>
</feature>
<dbReference type="PANTHER" id="PTHR23517">
    <property type="entry name" value="RESISTANCE PROTEIN MDTM, PUTATIVE-RELATED-RELATED"/>
    <property type="match status" value="1"/>
</dbReference>
<feature type="transmembrane region" description="Helical" evidence="7">
    <location>
        <begin position="339"/>
        <end position="366"/>
    </location>
</feature>
<dbReference type="Pfam" id="PF07690">
    <property type="entry name" value="MFS_1"/>
    <property type="match status" value="1"/>
</dbReference>
<keyword evidence="3" id="KW-1003">Cell membrane</keyword>
<dbReference type="GO" id="GO:0022857">
    <property type="term" value="F:transmembrane transporter activity"/>
    <property type="evidence" value="ECO:0007669"/>
    <property type="project" value="InterPro"/>
</dbReference>
<proteinExistence type="predicted"/>
<dbReference type="SUPFAM" id="SSF103473">
    <property type="entry name" value="MFS general substrate transporter"/>
    <property type="match status" value="1"/>
</dbReference>
<feature type="transmembrane region" description="Helical" evidence="7">
    <location>
        <begin position="142"/>
        <end position="163"/>
    </location>
</feature>
<dbReference type="InterPro" id="IPR020846">
    <property type="entry name" value="MFS_dom"/>
</dbReference>
<keyword evidence="4 7" id="KW-0812">Transmembrane</keyword>
<feature type="transmembrane region" description="Helical" evidence="7">
    <location>
        <begin position="13"/>
        <end position="35"/>
    </location>
</feature>
<keyword evidence="2" id="KW-0813">Transport</keyword>
<accession>A0A3L9L7F5</accession>
<sequence length="412" mass="42455">MGRAGGQAVTPRTWWRVGAAMFTVGFGANLFAPMLEVYRSQDGLSESFVTGMLGIYAAGLVPALLVFGPVSDHRGRRAVMRPALAVVLVASLVLALSSQASDWLLYAGRWVMGFGVGMAMSSGSAWVKQLSTDRPGAGPRRATVVLSGGFGAGPLVAGLLAQFLPAPQVTPFVVHAVLVLLAGALVWRVPETQLPARGPRAARPLVPPVALTARFFWVVAAWSPWVFGTATVAFASIPSFVIGIVRFPVAYLGLVAATVMFTGVLVQPLASRLGERGWLPLSVTGLGAASAGLLLGAVTVAGQLSWLAFPTAVMLGVSYGLMMVAGLREVELLARPHDLGALIGVFYTLTYVGFAVPFVLAVLAPAVAELAGVGAGTGFVWCLLAGVLVCAVSAVPVARAASRGVPDPGTTA</sequence>
<evidence type="ECO:0000256" key="2">
    <source>
        <dbReference type="ARBA" id="ARBA00022448"/>
    </source>
</evidence>
<evidence type="ECO:0000256" key="1">
    <source>
        <dbReference type="ARBA" id="ARBA00004651"/>
    </source>
</evidence>
<feature type="transmembrane region" description="Helical" evidence="7">
    <location>
        <begin position="103"/>
        <end position="121"/>
    </location>
</feature>
<evidence type="ECO:0000256" key="4">
    <source>
        <dbReference type="ARBA" id="ARBA00022692"/>
    </source>
</evidence>
<dbReference type="AlphaFoldDB" id="A0A3L9L7F5"/>
<evidence type="ECO:0000256" key="6">
    <source>
        <dbReference type="ARBA" id="ARBA00023136"/>
    </source>
</evidence>
<dbReference type="GO" id="GO:0005886">
    <property type="term" value="C:plasma membrane"/>
    <property type="evidence" value="ECO:0007669"/>
    <property type="project" value="UniProtKB-SubCell"/>
</dbReference>
<dbReference type="RefSeq" id="WP_121864190.1">
    <property type="nucleotide sequence ID" value="NZ_RDEX01000001.1"/>
</dbReference>
<feature type="transmembrane region" description="Helical" evidence="7">
    <location>
        <begin position="378"/>
        <end position="398"/>
    </location>
</feature>
<keyword evidence="5 7" id="KW-1133">Transmembrane helix</keyword>
<feature type="transmembrane region" description="Helical" evidence="7">
    <location>
        <begin position="169"/>
        <end position="190"/>
    </location>
</feature>
<dbReference type="InterPro" id="IPR050171">
    <property type="entry name" value="MFS_Transporters"/>
</dbReference>
<feature type="transmembrane region" description="Helical" evidence="7">
    <location>
        <begin position="47"/>
        <end position="67"/>
    </location>
</feature>
<feature type="transmembrane region" description="Helical" evidence="7">
    <location>
        <begin position="307"/>
        <end position="327"/>
    </location>
</feature>
<comment type="subcellular location">
    <subcellularLocation>
        <location evidence="1">Cell membrane</location>
        <topology evidence="1">Multi-pass membrane protein</topology>
    </subcellularLocation>
</comment>
<feature type="transmembrane region" description="Helical" evidence="7">
    <location>
        <begin position="249"/>
        <end position="266"/>
    </location>
</feature>
<comment type="caution">
    <text evidence="9">The sequence shown here is derived from an EMBL/GenBank/DDBJ whole genome shotgun (WGS) entry which is preliminary data.</text>
</comment>
<dbReference type="EMBL" id="RDEX01000001">
    <property type="protein sequence ID" value="RLY94278.1"/>
    <property type="molecule type" value="Genomic_DNA"/>
</dbReference>
<evidence type="ECO:0000259" key="8">
    <source>
        <dbReference type="PROSITE" id="PS50850"/>
    </source>
</evidence>
<dbReference type="Proteomes" id="UP000277871">
    <property type="component" value="Unassembled WGS sequence"/>
</dbReference>
<dbReference type="Gene3D" id="1.20.1250.20">
    <property type="entry name" value="MFS general substrate transporter like domains"/>
    <property type="match status" value="1"/>
</dbReference>
<feature type="transmembrane region" description="Helical" evidence="7">
    <location>
        <begin position="278"/>
        <end position="301"/>
    </location>
</feature>
<protein>
    <submittedName>
        <fullName evidence="9">MFS transporter</fullName>
    </submittedName>
</protein>
<evidence type="ECO:0000256" key="3">
    <source>
        <dbReference type="ARBA" id="ARBA00022475"/>
    </source>
</evidence>
<feature type="domain" description="Major facilitator superfamily (MFS) profile" evidence="8">
    <location>
        <begin position="13"/>
        <end position="403"/>
    </location>
</feature>
<evidence type="ECO:0000256" key="5">
    <source>
        <dbReference type="ARBA" id="ARBA00022989"/>
    </source>
</evidence>
<dbReference type="PROSITE" id="PS50850">
    <property type="entry name" value="MFS"/>
    <property type="match status" value="1"/>
</dbReference>
<organism evidence="9 10">
    <name type="scientific">Kocuria tytonicola</name>
    <dbReference type="NCBI Taxonomy" id="2055946"/>
    <lineage>
        <taxon>Bacteria</taxon>
        <taxon>Bacillati</taxon>
        <taxon>Actinomycetota</taxon>
        <taxon>Actinomycetes</taxon>
        <taxon>Micrococcales</taxon>
        <taxon>Micrococcaceae</taxon>
        <taxon>Kocuria</taxon>
    </lineage>
</organism>
<name>A0A3L9L7F5_9MICC</name>
<evidence type="ECO:0000313" key="10">
    <source>
        <dbReference type="Proteomes" id="UP000277871"/>
    </source>
</evidence>
<evidence type="ECO:0000256" key="7">
    <source>
        <dbReference type="SAM" id="Phobius"/>
    </source>
</evidence>